<dbReference type="Proteomes" id="UP000199103">
    <property type="component" value="Chromosome I"/>
</dbReference>
<gene>
    <name evidence="1" type="ORF">SAMN04489812_3431</name>
</gene>
<protein>
    <recommendedName>
        <fullName evidence="3">DUF2695 domain-containing protein</fullName>
    </recommendedName>
</protein>
<dbReference type="STRING" id="630515.SAMN04489812_3431"/>
<dbReference type="InterPro" id="IPR024248">
    <property type="entry name" value="DUF2695"/>
</dbReference>
<dbReference type="RefSeq" id="WP_231919890.1">
    <property type="nucleotide sequence ID" value="NZ_LT629772.1"/>
</dbReference>
<name>A0A1H1W145_9ACTN</name>
<proteinExistence type="predicted"/>
<keyword evidence="2" id="KW-1185">Reference proteome</keyword>
<dbReference type="AlphaFoldDB" id="A0A1H1W145"/>
<evidence type="ECO:0000313" key="2">
    <source>
        <dbReference type="Proteomes" id="UP000199103"/>
    </source>
</evidence>
<dbReference type="Pfam" id="PF10905">
    <property type="entry name" value="DUF2695"/>
    <property type="match status" value="1"/>
</dbReference>
<accession>A0A1H1W145</accession>
<organism evidence="1 2">
    <name type="scientific">Microlunatus soli</name>
    <dbReference type="NCBI Taxonomy" id="630515"/>
    <lineage>
        <taxon>Bacteria</taxon>
        <taxon>Bacillati</taxon>
        <taxon>Actinomycetota</taxon>
        <taxon>Actinomycetes</taxon>
        <taxon>Propionibacteriales</taxon>
        <taxon>Propionibacteriaceae</taxon>
        <taxon>Microlunatus</taxon>
    </lineage>
</organism>
<evidence type="ECO:0000313" key="1">
    <source>
        <dbReference type="EMBL" id="SDS90421.1"/>
    </source>
</evidence>
<sequence length="150" mass="16492">MTDTDAVVLELESVLRARSAMLVAARPGECVFCYVARMVNEFGCDTTLRWATGYRDRWAPRATGLANRLGSVGGYCDCEIFLNGYTLVDAVLVPRPLFPGLTAQQLALYGYDDPAEATELAAPDIPPPCGTVRRGSTQPCSNWRHYRRGE</sequence>
<evidence type="ECO:0008006" key="3">
    <source>
        <dbReference type="Google" id="ProtNLM"/>
    </source>
</evidence>
<dbReference type="EMBL" id="LT629772">
    <property type="protein sequence ID" value="SDS90421.1"/>
    <property type="molecule type" value="Genomic_DNA"/>
</dbReference>
<reference evidence="1 2" key="1">
    <citation type="submission" date="2016-10" db="EMBL/GenBank/DDBJ databases">
        <authorList>
            <person name="de Groot N.N."/>
        </authorList>
    </citation>
    <scope>NUCLEOTIDE SEQUENCE [LARGE SCALE GENOMIC DNA]</scope>
    <source>
        <strain evidence="1 2">DSM 21800</strain>
    </source>
</reference>